<dbReference type="GO" id="GO:0005524">
    <property type="term" value="F:ATP binding"/>
    <property type="evidence" value="ECO:0007669"/>
    <property type="project" value="UniProtKB-KW"/>
</dbReference>
<accession>A0A1I7T0U4</accession>
<dbReference type="GO" id="GO:0016787">
    <property type="term" value="F:hydrolase activity"/>
    <property type="evidence" value="ECO:0007669"/>
    <property type="project" value="UniProtKB-KW"/>
</dbReference>
<protein>
    <submittedName>
        <fullName evidence="6">Helicase ATP-binding domain-containing protein</fullName>
    </submittedName>
</protein>
<dbReference type="Proteomes" id="UP000095282">
    <property type="component" value="Unplaced"/>
</dbReference>
<dbReference type="InterPro" id="IPR050079">
    <property type="entry name" value="DEAD_box_RNA_helicase"/>
</dbReference>
<dbReference type="SUPFAM" id="SSF52540">
    <property type="entry name" value="P-loop containing nucleoside triphosphate hydrolases"/>
    <property type="match status" value="1"/>
</dbReference>
<dbReference type="Gene3D" id="3.40.50.300">
    <property type="entry name" value="P-loop containing nucleotide triphosphate hydrolases"/>
    <property type="match status" value="1"/>
</dbReference>
<evidence type="ECO:0000256" key="3">
    <source>
        <dbReference type="ARBA" id="ARBA00022806"/>
    </source>
</evidence>
<evidence type="ECO:0000313" key="5">
    <source>
        <dbReference type="Proteomes" id="UP000095282"/>
    </source>
</evidence>
<dbReference type="GO" id="GO:0005829">
    <property type="term" value="C:cytosol"/>
    <property type="evidence" value="ECO:0007669"/>
    <property type="project" value="TreeGrafter"/>
</dbReference>
<keyword evidence="1" id="KW-0547">Nucleotide-binding</keyword>
<dbReference type="AlphaFoldDB" id="A0A1I7T0U4"/>
<dbReference type="eggNOG" id="KOG0338">
    <property type="taxonomic scope" value="Eukaryota"/>
</dbReference>
<reference evidence="6" key="1">
    <citation type="submission" date="2016-11" db="UniProtKB">
        <authorList>
            <consortium name="WormBaseParasite"/>
        </authorList>
    </citation>
    <scope>IDENTIFICATION</scope>
</reference>
<name>A0A1I7T0U4_9PELO</name>
<proteinExistence type="predicted"/>
<organism evidence="5 6">
    <name type="scientific">Caenorhabditis tropicalis</name>
    <dbReference type="NCBI Taxonomy" id="1561998"/>
    <lineage>
        <taxon>Eukaryota</taxon>
        <taxon>Metazoa</taxon>
        <taxon>Ecdysozoa</taxon>
        <taxon>Nematoda</taxon>
        <taxon>Chromadorea</taxon>
        <taxon>Rhabditida</taxon>
        <taxon>Rhabditina</taxon>
        <taxon>Rhabditomorpha</taxon>
        <taxon>Rhabditoidea</taxon>
        <taxon>Rhabditidae</taxon>
        <taxon>Peloderinae</taxon>
        <taxon>Caenorhabditis</taxon>
    </lineage>
</organism>
<keyword evidence="3" id="KW-0347">Helicase</keyword>
<dbReference type="GO" id="GO:0003724">
    <property type="term" value="F:RNA helicase activity"/>
    <property type="evidence" value="ECO:0007669"/>
    <property type="project" value="TreeGrafter"/>
</dbReference>
<evidence type="ECO:0000313" key="6">
    <source>
        <dbReference type="WBParaSite" id="Csp11.Scaffold451.g1317.t1"/>
    </source>
</evidence>
<dbReference type="PANTHER" id="PTHR47959:SF1">
    <property type="entry name" value="ATP-DEPENDENT RNA HELICASE DBPA"/>
    <property type="match status" value="1"/>
</dbReference>
<dbReference type="STRING" id="1561998.A0A1I7T0U4"/>
<evidence type="ECO:0000256" key="1">
    <source>
        <dbReference type="ARBA" id="ARBA00022741"/>
    </source>
</evidence>
<keyword evidence="5" id="KW-1185">Reference proteome</keyword>
<keyword evidence="4" id="KW-0067">ATP-binding</keyword>
<dbReference type="InterPro" id="IPR027417">
    <property type="entry name" value="P-loop_NTPase"/>
</dbReference>
<evidence type="ECO:0000256" key="2">
    <source>
        <dbReference type="ARBA" id="ARBA00022801"/>
    </source>
</evidence>
<sequence>MMQMDDHLESYQDGNGVHFWKNEKKMIVCCTVHPPWPYSRDLKEQESALRSSPDVVVATPGRLIDILHNSPSFNLASIEV</sequence>
<evidence type="ECO:0000256" key="4">
    <source>
        <dbReference type="ARBA" id="ARBA00022840"/>
    </source>
</evidence>
<keyword evidence="2" id="KW-0378">Hydrolase</keyword>
<dbReference type="WBParaSite" id="Csp11.Scaffold451.g1317.t1">
    <property type="protein sequence ID" value="Csp11.Scaffold451.g1317.t1"/>
    <property type="gene ID" value="Csp11.Scaffold451.g1317"/>
</dbReference>
<dbReference type="PANTHER" id="PTHR47959">
    <property type="entry name" value="ATP-DEPENDENT RNA HELICASE RHLE-RELATED"/>
    <property type="match status" value="1"/>
</dbReference>